<proteinExistence type="predicted"/>
<protein>
    <submittedName>
        <fullName evidence="2">DEBR0S1_12244g1_1</fullName>
    </submittedName>
</protein>
<organism evidence="2 3">
    <name type="scientific">Dekkera bruxellensis</name>
    <name type="common">Brettanomyces custersii</name>
    <dbReference type="NCBI Taxonomy" id="5007"/>
    <lineage>
        <taxon>Eukaryota</taxon>
        <taxon>Fungi</taxon>
        <taxon>Dikarya</taxon>
        <taxon>Ascomycota</taxon>
        <taxon>Saccharomycotina</taxon>
        <taxon>Pichiomycetes</taxon>
        <taxon>Pichiales</taxon>
        <taxon>Pichiaceae</taxon>
        <taxon>Brettanomyces</taxon>
    </lineage>
</organism>
<dbReference type="AlphaFoldDB" id="A0A7D9GZ21"/>
<evidence type="ECO:0000313" key="3">
    <source>
        <dbReference type="Proteomes" id="UP000478008"/>
    </source>
</evidence>
<evidence type="ECO:0000313" key="2">
    <source>
        <dbReference type="EMBL" id="VUG16267.1"/>
    </source>
</evidence>
<reference evidence="2 3" key="1">
    <citation type="submission" date="2019-07" db="EMBL/GenBank/DDBJ databases">
        <authorList>
            <person name="Friedrich A."/>
            <person name="Schacherer J."/>
        </authorList>
    </citation>
    <scope>NUCLEOTIDE SEQUENCE [LARGE SCALE GENOMIC DNA]</scope>
</reference>
<feature type="transmembrane region" description="Helical" evidence="1">
    <location>
        <begin position="110"/>
        <end position="129"/>
    </location>
</feature>
<keyword evidence="1" id="KW-1133">Transmembrane helix</keyword>
<evidence type="ECO:0000256" key="1">
    <source>
        <dbReference type="SAM" id="Phobius"/>
    </source>
</evidence>
<name>A0A7D9GZ21_DEKBR</name>
<accession>A0A7D9GZ21</accession>
<gene>
    <name evidence="2" type="ORF">DEBR0S1_12244G</name>
</gene>
<keyword evidence="1" id="KW-0472">Membrane</keyword>
<sequence length="140" mass="16877">MVESDDLLIMSKKTGRIMKEKRGFAPSEKDDEPAKQYDGKYYTFIDFKPDLKKWSEMDDQSWSLIIGFVLIRVLSPLILVLHTVFTFGYMWFKFRLRLDNPVLAKIYPYLMTWLCLDLLIVQFGNKWLFSHNYYRLRNRD</sequence>
<keyword evidence="1" id="KW-0812">Transmembrane</keyword>
<dbReference type="EMBL" id="CABFWN010000001">
    <property type="protein sequence ID" value="VUG16267.1"/>
    <property type="molecule type" value="Genomic_DNA"/>
</dbReference>
<feature type="transmembrane region" description="Helical" evidence="1">
    <location>
        <begin position="62"/>
        <end position="90"/>
    </location>
</feature>
<dbReference type="Proteomes" id="UP000478008">
    <property type="component" value="Unassembled WGS sequence"/>
</dbReference>
<keyword evidence="3" id="KW-1185">Reference proteome</keyword>